<protein>
    <submittedName>
        <fullName evidence="2">Uncharacterized protein</fullName>
    </submittedName>
</protein>
<evidence type="ECO:0000313" key="2">
    <source>
        <dbReference type="EMBL" id="QJA80351.1"/>
    </source>
</evidence>
<dbReference type="EMBL" id="MT142418">
    <property type="protein sequence ID" value="QJA80351.1"/>
    <property type="molecule type" value="Genomic_DNA"/>
</dbReference>
<gene>
    <name evidence="2" type="ORF">MM415A00740_0008</name>
    <name evidence="1" type="ORF">MM415B01517_0008</name>
</gene>
<name>A0A6M3KFH5_9ZZZZ</name>
<evidence type="ECO:0000313" key="1">
    <source>
        <dbReference type="EMBL" id="QJA58006.1"/>
    </source>
</evidence>
<reference evidence="2" key="1">
    <citation type="submission" date="2020-03" db="EMBL/GenBank/DDBJ databases">
        <title>The deep terrestrial virosphere.</title>
        <authorList>
            <person name="Holmfeldt K."/>
            <person name="Nilsson E."/>
            <person name="Simone D."/>
            <person name="Lopez-Fernandez M."/>
            <person name="Wu X."/>
            <person name="de Brujin I."/>
            <person name="Lundin D."/>
            <person name="Andersson A."/>
            <person name="Bertilsson S."/>
            <person name="Dopson M."/>
        </authorList>
    </citation>
    <scope>NUCLEOTIDE SEQUENCE</scope>
    <source>
        <strain evidence="2">MM415A00740</strain>
        <strain evidence="1">MM415B01517</strain>
    </source>
</reference>
<accession>A0A6M3KFH5</accession>
<dbReference type="AlphaFoldDB" id="A0A6M3KFH5"/>
<sequence>MVDAILEPIQKARIHNTAIVSGVDFLTVDLSPSKPPSLFRIMISVSAVTRLSMNLMVSGADAVTSHFNQGTDLTANCIYMFDVLVGSLDTINFIVNDDVTINDFTVQEITAGTQ</sequence>
<dbReference type="EMBL" id="MT141303">
    <property type="protein sequence ID" value="QJA58006.1"/>
    <property type="molecule type" value="Genomic_DNA"/>
</dbReference>
<proteinExistence type="predicted"/>
<organism evidence="2">
    <name type="scientific">viral metagenome</name>
    <dbReference type="NCBI Taxonomy" id="1070528"/>
    <lineage>
        <taxon>unclassified sequences</taxon>
        <taxon>metagenomes</taxon>
        <taxon>organismal metagenomes</taxon>
    </lineage>
</organism>